<feature type="domain" description="Glycosyl transferase family 1" evidence="1">
    <location>
        <begin position="220"/>
        <end position="384"/>
    </location>
</feature>
<protein>
    <submittedName>
        <fullName evidence="3">D-inositol-3-phosphate glycosyltransferase</fullName>
    </submittedName>
</protein>
<sequence>MNWCKLGSTKLLDDTDVMNTSMHLSNIRIARISTVPFFVVAQLKHQLVELGLQGAQVTVIASDEPEMSLLRGLTGVRCMPIDIPRSISPWRDFKGLIHLYRFFMREHTQIAHSTTPKAGLLTALAAFLAGVPVRLHTFTGQPWATMHGLKRWLARTSDKLIGLLNTRCYTDSASQRQYLISQNIVKENKLFVIGTGSLAGVDTQRFDRKRFSSIQCAMLRKELDIPVSAPVVLFVGRITVDKGVHELIQAYAKIKTTGSDAHLVFVGRFDTESGVEGAILPRDIECLPDSHIVGYTDCPEKYFAIANILCLPSYREGFGTVVIEAASMGVPTVGTRIYGLTDAVEDGQTGLLVEPRDADKLADSLLNLLNDTSLRIMMGKAAMQRALALFDAQKVNLLVVNEYLALLRSAGILK</sequence>
<evidence type="ECO:0000259" key="2">
    <source>
        <dbReference type="Pfam" id="PF13579"/>
    </source>
</evidence>
<keyword evidence="4" id="KW-1185">Reference proteome</keyword>
<proteinExistence type="predicted"/>
<dbReference type="PANTHER" id="PTHR12526:SF630">
    <property type="entry name" value="GLYCOSYLTRANSFERASE"/>
    <property type="match status" value="1"/>
</dbReference>
<accession>A0ABN6DC33</accession>
<dbReference type="PANTHER" id="PTHR12526">
    <property type="entry name" value="GLYCOSYLTRANSFERASE"/>
    <property type="match status" value="1"/>
</dbReference>
<dbReference type="InterPro" id="IPR001296">
    <property type="entry name" value="Glyco_trans_1"/>
</dbReference>
<gene>
    <name evidence="3" type="ORF">MIZ03_4228</name>
</gene>
<dbReference type="Pfam" id="PF13579">
    <property type="entry name" value="Glyco_trans_4_4"/>
    <property type="match status" value="1"/>
</dbReference>
<dbReference type="Gene3D" id="3.40.50.2000">
    <property type="entry name" value="Glycogen Phosphorylase B"/>
    <property type="match status" value="2"/>
</dbReference>
<dbReference type="InterPro" id="IPR028098">
    <property type="entry name" value="Glyco_trans_4-like_N"/>
</dbReference>
<evidence type="ECO:0000313" key="4">
    <source>
        <dbReference type="Proteomes" id="UP000824366"/>
    </source>
</evidence>
<feature type="domain" description="Glycosyltransferase subfamily 4-like N-terminal" evidence="2">
    <location>
        <begin position="44"/>
        <end position="195"/>
    </location>
</feature>
<evidence type="ECO:0000259" key="1">
    <source>
        <dbReference type="Pfam" id="PF00534"/>
    </source>
</evidence>
<dbReference type="SUPFAM" id="SSF53756">
    <property type="entry name" value="UDP-Glycosyltransferase/glycogen phosphorylase"/>
    <property type="match status" value="1"/>
</dbReference>
<dbReference type="Pfam" id="PF00534">
    <property type="entry name" value="Glycos_transf_1"/>
    <property type="match status" value="1"/>
</dbReference>
<dbReference type="Proteomes" id="UP000824366">
    <property type="component" value="Chromosome"/>
</dbReference>
<reference evidence="3 4" key="1">
    <citation type="journal article" date="2021" name="Microbiol. Spectr.">
        <title>A Single Bacterium Capable of Oxidation and Reduction of Iron at Circumneutral pH.</title>
        <authorList>
            <person name="Kato S."/>
            <person name="Ohkuma M."/>
        </authorList>
    </citation>
    <scope>NUCLEOTIDE SEQUENCE [LARGE SCALE GENOMIC DNA]</scope>
    <source>
        <strain evidence="3 4">MIZ03</strain>
    </source>
</reference>
<evidence type="ECO:0000313" key="3">
    <source>
        <dbReference type="EMBL" id="BCO29313.1"/>
    </source>
</evidence>
<name>A0ABN6DC33_9BURK</name>
<organism evidence="3 4">
    <name type="scientific">Rhodoferax lithotrophicus</name>
    <dbReference type="NCBI Taxonomy" id="2798804"/>
    <lineage>
        <taxon>Bacteria</taxon>
        <taxon>Pseudomonadati</taxon>
        <taxon>Pseudomonadota</taxon>
        <taxon>Betaproteobacteria</taxon>
        <taxon>Burkholderiales</taxon>
        <taxon>Comamonadaceae</taxon>
        <taxon>Rhodoferax</taxon>
    </lineage>
</organism>
<dbReference type="EMBL" id="AP024238">
    <property type="protein sequence ID" value="BCO29313.1"/>
    <property type="molecule type" value="Genomic_DNA"/>
</dbReference>